<sequence length="90" mass="9058">MNARAERASAGLDQSFGVRAERASGVWLRVAALREGWRSVARVPAGTGRGVGFRGAAGASVVGLPTAPLRAGPVGAGRSRVVSCGEWGAA</sequence>
<dbReference type="Proteomes" id="UP000619260">
    <property type="component" value="Unassembled WGS sequence"/>
</dbReference>
<organism evidence="1 2">
    <name type="scientific">Virgisporangium aliadipatigenens</name>
    <dbReference type="NCBI Taxonomy" id="741659"/>
    <lineage>
        <taxon>Bacteria</taxon>
        <taxon>Bacillati</taxon>
        <taxon>Actinomycetota</taxon>
        <taxon>Actinomycetes</taxon>
        <taxon>Micromonosporales</taxon>
        <taxon>Micromonosporaceae</taxon>
        <taxon>Virgisporangium</taxon>
    </lineage>
</organism>
<dbReference type="AlphaFoldDB" id="A0A8J3YG84"/>
<comment type="caution">
    <text evidence="1">The sequence shown here is derived from an EMBL/GenBank/DDBJ whole genome shotgun (WGS) entry which is preliminary data.</text>
</comment>
<keyword evidence="2" id="KW-1185">Reference proteome</keyword>
<evidence type="ECO:0000313" key="1">
    <source>
        <dbReference type="EMBL" id="GIJ44629.1"/>
    </source>
</evidence>
<dbReference type="EMBL" id="BOPF01000004">
    <property type="protein sequence ID" value="GIJ44629.1"/>
    <property type="molecule type" value="Genomic_DNA"/>
</dbReference>
<name>A0A8J3YG84_9ACTN</name>
<accession>A0A8J3YG84</accession>
<reference evidence="1" key="1">
    <citation type="submission" date="2021-01" db="EMBL/GenBank/DDBJ databases">
        <title>Whole genome shotgun sequence of Virgisporangium aliadipatigenens NBRC 105644.</title>
        <authorList>
            <person name="Komaki H."/>
            <person name="Tamura T."/>
        </authorList>
    </citation>
    <scope>NUCLEOTIDE SEQUENCE</scope>
    <source>
        <strain evidence="1">NBRC 105644</strain>
    </source>
</reference>
<proteinExistence type="predicted"/>
<protein>
    <submittedName>
        <fullName evidence="1">Uncharacterized protein</fullName>
    </submittedName>
</protein>
<gene>
    <name evidence="1" type="ORF">Val02_15150</name>
</gene>
<evidence type="ECO:0000313" key="2">
    <source>
        <dbReference type="Proteomes" id="UP000619260"/>
    </source>
</evidence>